<feature type="region of interest" description="Disordered" evidence="5">
    <location>
        <begin position="114"/>
        <end position="191"/>
    </location>
</feature>
<feature type="compositionally biased region" description="Gly residues" evidence="5">
    <location>
        <begin position="172"/>
        <end position="183"/>
    </location>
</feature>
<gene>
    <name evidence="6" type="ORF">HNAJ_LOCUS9165</name>
</gene>
<dbReference type="Proteomes" id="UP000278807">
    <property type="component" value="Unassembled WGS sequence"/>
</dbReference>
<dbReference type="EMBL" id="UZAE01012516">
    <property type="protein sequence ID" value="VDO05500.1"/>
    <property type="molecule type" value="Genomic_DNA"/>
</dbReference>
<dbReference type="GO" id="GO:0005852">
    <property type="term" value="C:eukaryotic translation initiation factor 3 complex"/>
    <property type="evidence" value="ECO:0007669"/>
    <property type="project" value="InterPro"/>
</dbReference>
<evidence type="ECO:0000313" key="6">
    <source>
        <dbReference type="EMBL" id="VDO05500.1"/>
    </source>
</evidence>
<dbReference type="InterPro" id="IPR007783">
    <property type="entry name" value="eIF3d"/>
</dbReference>
<dbReference type="PANTHER" id="PTHR12399:SF0">
    <property type="entry name" value="EUKARYOTIC TRANSLATION INITIATION FACTOR 3 SUBUNIT D"/>
    <property type="match status" value="1"/>
</dbReference>
<evidence type="ECO:0000313" key="8">
    <source>
        <dbReference type="WBParaSite" id="HNAJ_0000916901-mRNA-1"/>
    </source>
</evidence>
<name>A0A0R3TP11_RODNA</name>
<evidence type="ECO:0000313" key="7">
    <source>
        <dbReference type="Proteomes" id="UP000278807"/>
    </source>
</evidence>
<evidence type="ECO:0000256" key="5">
    <source>
        <dbReference type="SAM" id="MobiDB-lite"/>
    </source>
</evidence>
<dbReference type="STRING" id="102285.A0A0R3TP11"/>
<keyword evidence="3" id="KW-0694">RNA-binding</keyword>
<evidence type="ECO:0000256" key="2">
    <source>
        <dbReference type="ARBA" id="ARBA00022540"/>
    </source>
</evidence>
<organism evidence="8">
    <name type="scientific">Rodentolepis nana</name>
    <name type="common">Dwarf tapeworm</name>
    <name type="synonym">Hymenolepis nana</name>
    <dbReference type="NCBI Taxonomy" id="102285"/>
    <lineage>
        <taxon>Eukaryota</taxon>
        <taxon>Metazoa</taxon>
        <taxon>Spiralia</taxon>
        <taxon>Lophotrochozoa</taxon>
        <taxon>Platyhelminthes</taxon>
        <taxon>Cestoda</taxon>
        <taxon>Eucestoda</taxon>
        <taxon>Cyclophyllidea</taxon>
        <taxon>Hymenolepididae</taxon>
        <taxon>Rodentolepis</taxon>
    </lineage>
</organism>
<feature type="compositionally biased region" description="Low complexity" evidence="5">
    <location>
        <begin position="151"/>
        <end position="171"/>
    </location>
</feature>
<sequence length="607" mass="69192">MTASSDVLPSFESLSINSDGNSWGPSDIPAGFKDMPYQPFSKDSKLGKVADWCLPYDSFTRGKNRYTTQFGATGAQYSYYHDEDDNNFQLANAGKDQKSGASRQRYKYQVRGRGRGNFQGFQGRGGGQYQSLGYYNNRNRRPLNDRDRAAFQQNSRRYNNQQSFQNNWRRGGQTGNWGGGGNWRQGDFNRRVNRGNKANSVDVKEEWNHLEEFEFAQFSTLSLPTVKEPETWFVNVLLCSIFFAIVECGAVKYYDRSYDTITTKTEKPLVRFEGVIHAVTTTEDPVVMNLARRKGANAFNVFLTDRIAAAIMCAPKSIESWDLLAIRIGDKLFFDVRPGSRFDHVTVAETAIDPPYEEPSHINSPEKLALEATFININFSQQALKDGEMYKFKKPNPFIEDKTEAERVGSVGYRYRHFDLGNNVRCIIRCEVDSVMPTREDEEGGKKKKKKQNAESIMFCCIKALNEFDSRYCNGENWRSKLDTQRGSVIASELKNNSCKLAKWTVATILAGADLLKFGFVSRVNPKDTSNHVILGTHECRPLDFAKQINLNMDNAWGILRFVIDYFMKCEDGTYLILKDANKQSLHIYQVPQDAFEEEDNNSDSKN</sequence>
<keyword evidence="2" id="KW-0396">Initiation factor</keyword>
<dbReference type="OrthoDB" id="16538at2759"/>
<evidence type="ECO:0000256" key="1">
    <source>
        <dbReference type="ARBA" id="ARBA00022490"/>
    </source>
</evidence>
<keyword evidence="7" id="KW-1185">Reference proteome</keyword>
<dbReference type="GO" id="GO:0003743">
    <property type="term" value="F:translation initiation factor activity"/>
    <property type="evidence" value="ECO:0007669"/>
    <property type="project" value="UniProtKB-KW"/>
</dbReference>
<dbReference type="PANTHER" id="PTHR12399">
    <property type="entry name" value="EUKARYOTIC TRANSLATION INITIATION FACTOR 3 SUBUNIT 7"/>
    <property type="match status" value="1"/>
</dbReference>
<protein>
    <submittedName>
        <fullName evidence="8">EIF3d</fullName>
    </submittedName>
</protein>
<proteinExistence type="predicted"/>
<evidence type="ECO:0000256" key="3">
    <source>
        <dbReference type="ARBA" id="ARBA00022884"/>
    </source>
</evidence>
<accession>A0A0R3TP11</accession>
<keyword evidence="1" id="KW-0963">Cytoplasm</keyword>
<keyword evidence="4" id="KW-0648">Protein biosynthesis</keyword>
<dbReference type="PIRSF" id="PIRSF016281">
    <property type="entry name" value="EIF-3_zeta"/>
    <property type="match status" value="1"/>
</dbReference>
<dbReference type="WBParaSite" id="HNAJ_0000916901-mRNA-1">
    <property type="protein sequence ID" value="HNAJ_0000916901-mRNA-1"/>
    <property type="gene ID" value="HNAJ_0000916901"/>
</dbReference>
<reference evidence="6 7" key="2">
    <citation type="submission" date="2018-11" db="EMBL/GenBank/DDBJ databases">
        <authorList>
            <consortium name="Pathogen Informatics"/>
        </authorList>
    </citation>
    <scope>NUCLEOTIDE SEQUENCE [LARGE SCALE GENOMIC DNA]</scope>
</reference>
<evidence type="ECO:0000256" key="4">
    <source>
        <dbReference type="ARBA" id="ARBA00022917"/>
    </source>
</evidence>
<dbReference type="Pfam" id="PF05091">
    <property type="entry name" value="eIF-3_zeta"/>
    <property type="match status" value="1"/>
</dbReference>
<reference evidence="8" key="1">
    <citation type="submission" date="2016-04" db="UniProtKB">
        <authorList>
            <consortium name="WormBaseParasite"/>
        </authorList>
    </citation>
    <scope>IDENTIFICATION</scope>
</reference>
<dbReference type="AlphaFoldDB" id="A0A0R3TP11"/>
<dbReference type="GO" id="GO:0003723">
    <property type="term" value="F:RNA binding"/>
    <property type="evidence" value="ECO:0007669"/>
    <property type="project" value="UniProtKB-KW"/>
</dbReference>